<dbReference type="PROSITE" id="PS51842">
    <property type="entry name" value="IF_ROD_2"/>
    <property type="match status" value="1"/>
</dbReference>
<feature type="region of interest" description="Disordered" evidence="15">
    <location>
        <begin position="1"/>
        <end position="29"/>
    </location>
</feature>
<dbReference type="GO" id="GO:0005654">
    <property type="term" value="C:nucleoplasm"/>
    <property type="evidence" value="ECO:0007669"/>
    <property type="project" value="UniProtKB-SubCell"/>
</dbReference>
<reference evidence="17" key="2">
    <citation type="submission" date="2025-09" db="UniProtKB">
        <authorList>
            <consortium name="Ensembl"/>
        </authorList>
    </citation>
    <scope>IDENTIFICATION</scope>
</reference>
<evidence type="ECO:0000256" key="6">
    <source>
        <dbReference type="ARBA" id="ARBA00022754"/>
    </source>
</evidence>
<dbReference type="GO" id="GO:0016363">
    <property type="term" value="C:nuclear matrix"/>
    <property type="evidence" value="ECO:0007669"/>
    <property type="project" value="UniProtKB-SubCell"/>
</dbReference>
<dbReference type="Gene3D" id="1.20.5.1160">
    <property type="entry name" value="Vasodilator-stimulated phosphoprotein"/>
    <property type="match status" value="1"/>
</dbReference>
<dbReference type="SMART" id="SM01391">
    <property type="entry name" value="Filament"/>
    <property type="match status" value="1"/>
</dbReference>
<dbReference type="AlphaFoldDB" id="A0A3Q3NAE1"/>
<protein>
    <recommendedName>
        <fullName evidence="10">Keratin, type II cytoskeletal 8</fullName>
    </recommendedName>
    <alternativeName>
        <fullName evidence="12">Cytokeratin-8</fullName>
    </alternativeName>
    <alternativeName>
        <fullName evidence="11">Keratin-8</fullName>
    </alternativeName>
</protein>
<dbReference type="Ensembl" id="ENSMAMT00000033480.2">
    <property type="protein sequence ID" value="ENSMAMP00000032631.1"/>
    <property type="gene ID" value="ENSMAMG00000021960.2"/>
</dbReference>
<dbReference type="SUPFAM" id="SSF64593">
    <property type="entry name" value="Intermediate filament protein, coiled coil region"/>
    <property type="match status" value="2"/>
</dbReference>
<dbReference type="PANTHER" id="PTHR45616">
    <property type="entry name" value="GATA-TYPE DOMAIN-CONTAINING PROTEIN"/>
    <property type="match status" value="1"/>
</dbReference>
<keyword evidence="6 13" id="KW-0403">Intermediate filament</keyword>
<evidence type="ECO:0000256" key="7">
    <source>
        <dbReference type="ARBA" id="ARBA00023054"/>
    </source>
</evidence>
<feature type="domain" description="IF rod" evidence="16">
    <location>
        <begin position="28"/>
        <end position="340"/>
    </location>
</feature>
<evidence type="ECO:0000256" key="4">
    <source>
        <dbReference type="ARBA" id="ARBA00022490"/>
    </source>
</evidence>
<dbReference type="GeneTree" id="ENSGT00940000166665"/>
<accession>A0A3Q3NAE1</accession>
<evidence type="ECO:0000256" key="11">
    <source>
        <dbReference type="ARBA" id="ARBA00042886"/>
    </source>
</evidence>
<dbReference type="GeneID" id="113127541"/>
<evidence type="ECO:0000256" key="15">
    <source>
        <dbReference type="SAM" id="MobiDB-lite"/>
    </source>
</evidence>
<dbReference type="InterPro" id="IPR018039">
    <property type="entry name" value="IF_conserved"/>
</dbReference>
<evidence type="ECO:0000256" key="3">
    <source>
        <dbReference type="ARBA" id="ARBA00004642"/>
    </source>
</evidence>
<dbReference type="PRINTS" id="PR01276">
    <property type="entry name" value="TYPE2KERATIN"/>
</dbReference>
<dbReference type="Pfam" id="PF00038">
    <property type="entry name" value="Filament"/>
    <property type="match status" value="1"/>
</dbReference>
<organism evidence="17 18">
    <name type="scientific">Mastacembelus armatus</name>
    <name type="common">zig-zag eel</name>
    <dbReference type="NCBI Taxonomy" id="205130"/>
    <lineage>
        <taxon>Eukaryota</taxon>
        <taxon>Metazoa</taxon>
        <taxon>Chordata</taxon>
        <taxon>Craniata</taxon>
        <taxon>Vertebrata</taxon>
        <taxon>Euteleostomi</taxon>
        <taxon>Actinopterygii</taxon>
        <taxon>Neopterygii</taxon>
        <taxon>Teleostei</taxon>
        <taxon>Neoteleostei</taxon>
        <taxon>Acanthomorphata</taxon>
        <taxon>Anabantaria</taxon>
        <taxon>Synbranchiformes</taxon>
        <taxon>Mastacembelidae</taxon>
        <taxon>Mastacembelus</taxon>
    </lineage>
</organism>
<evidence type="ECO:0000256" key="8">
    <source>
        <dbReference type="ARBA" id="ARBA00023242"/>
    </source>
</evidence>
<comment type="similarity">
    <text evidence="13">Belongs to the intermediate filament family.</text>
</comment>
<evidence type="ECO:0000259" key="16">
    <source>
        <dbReference type="PROSITE" id="PS51842"/>
    </source>
</evidence>
<evidence type="ECO:0000256" key="1">
    <source>
        <dbReference type="ARBA" id="ARBA00004109"/>
    </source>
</evidence>
<evidence type="ECO:0000256" key="5">
    <source>
        <dbReference type="ARBA" id="ARBA00022744"/>
    </source>
</evidence>
<evidence type="ECO:0000256" key="2">
    <source>
        <dbReference type="ARBA" id="ARBA00004496"/>
    </source>
</evidence>
<evidence type="ECO:0000256" key="14">
    <source>
        <dbReference type="SAM" id="Coils"/>
    </source>
</evidence>
<dbReference type="InterPro" id="IPR003054">
    <property type="entry name" value="Keratin_II"/>
</dbReference>
<dbReference type="GO" id="GO:0005737">
    <property type="term" value="C:cytoplasm"/>
    <property type="evidence" value="ECO:0007669"/>
    <property type="project" value="UniProtKB-SubCell"/>
</dbReference>
<evidence type="ECO:0000256" key="13">
    <source>
        <dbReference type="RuleBase" id="RU000685"/>
    </source>
</evidence>
<dbReference type="Proteomes" id="UP000261640">
    <property type="component" value="Unplaced"/>
</dbReference>
<keyword evidence="5" id="KW-0416">Keratin</keyword>
<comment type="function">
    <text evidence="9">Together with KRT19, helps to link the contractile apparatus to dystrophin at the costameres of striated muscle.</text>
</comment>
<sequence length="349" mass="40786">MSTPGGYSSQSYSPGSSGPAKSQALTEEKNKIAGLNDRFIQLIDKVKKLEEDKTTLQMKLKILKEQEDYKGNTDAIVNQEENKLRQQIENLLFDREKLKDELSRKQEEVEDTKRRYEDKQKKTADLESQSVVAKETVDKGHLEEVELVLELEDLIRKLDFLRAGYNEELKELQAQIQSKTVILPGNRDKRSLDMDDVIADAKQKYAEMAASSREEAEQWHQRKMEDLVNKAERREQDVRDIKRDISDMLRLIQRLNGEVEFLTRKEEMLKKEINDVRTEGDNQLDKARENIAQLEEALREAKKNLTEKIREYQELINLKLALDIEIATYRKLLEGEEQRINAFMHNADF</sequence>
<evidence type="ECO:0000313" key="17">
    <source>
        <dbReference type="Ensembl" id="ENSMAMP00000032631.1"/>
    </source>
</evidence>
<evidence type="ECO:0000256" key="10">
    <source>
        <dbReference type="ARBA" id="ARBA00039429"/>
    </source>
</evidence>
<name>A0A3Q3NAE1_9TELE</name>
<evidence type="ECO:0000313" key="18">
    <source>
        <dbReference type="Proteomes" id="UP000261640"/>
    </source>
</evidence>
<dbReference type="PANTHER" id="PTHR45616:SF26">
    <property type="entry name" value="KERATIN, TYPE II CYTOSKELETAL 8"/>
    <property type="match status" value="1"/>
</dbReference>
<reference evidence="17" key="1">
    <citation type="submission" date="2025-08" db="UniProtKB">
        <authorList>
            <consortium name="Ensembl"/>
        </authorList>
    </citation>
    <scope>IDENTIFICATION</scope>
</reference>
<dbReference type="STRING" id="205130.ENSMAMP00000032631"/>
<feature type="compositionally biased region" description="Low complexity" evidence="15">
    <location>
        <begin position="1"/>
        <end position="19"/>
    </location>
</feature>
<dbReference type="GO" id="GO:0045095">
    <property type="term" value="C:keratin filament"/>
    <property type="evidence" value="ECO:0007669"/>
    <property type="project" value="InterPro"/>
</dbReference>
<dbReference type="InterPro" id="IPR039008">
    <property type="entry name" value="IF_rod_dom"/>
</dbReference>
<keyword evidence="18" id="KW-1185">Reference proteome</keyword>
<keyword evidence="4" id="KW-0963">Cytoplasm</keyword>
<feature type="coiled-coil region" evidence="14">
    <location>
        <begin position="224"/>
        <end position="318"/>
    </location>
</feature>
<keyword evidence="7 14" id="KW-0175">Coiled coil</keyword>
<dbReference type="PROSITE" id="PS00226">
    <property type="entry name" value="IF_ROD_1"/>
    <property type="match status" value="1"/>
</dbReference>
<dbReference type="Gene3D" id="1.20.5.500">
    <property type="entry name" value="Single helix bin"/>
    <property type="match status" value="1"/>
</dbReference>
<proteinExistence type="inferred from homology"/>
<feature type="coiled-coil region" evidence="14">
    <location>
        <begin position="32"/>
        <end position="182"/>
    </location>
</feature>
<keyword evidence="8" id="KW-0539">Nucleus</keyword>
<dbReference type="Gene3D" id="1.20.5.170">
    <property type="match status" value="1"/>
</dbReference>
<dbReference type="InParanoid" id="A0A3Q3NAE1"/>
<dbReference type="RefSeq" id="XP_033181493.1">
    <property type="nucleotide sequence ID" value="XM_033325602.1"/>
</dbReference>
<comment type="subcellular location">
    <subcellularLocation>
        <location evidence="2">Cytoplasm</location>
    </subcellularLocation>
    <subcellularLocation>
        <location evidence="1">Nucleus matrix</location>
    </subcellularLocation>
    <subcellularLocation>
        <location evidence="3">Nucleus</location>
        <location evidence="3">Nucleoplasm</location>
    </subcellularLocation>
</comment>
<evidence type="ECO:0000256" key="12">
    <source>
        <dbReference type="ARBA" id="ARBA00042964"/>
    </source>
</evidence>
<evidence type="ECO:0000256" key="9">
    <source>
        <dbReference type="ARBA" id="ARBA00037766"/>
    </source>
</evidence>